<name>A0ABY0N3X6_9BACT</name>
<dbReference type="Pfam" id="PF12833">
    <property type="entry name" value="HTH_18"/>
    <property type="match status" value="1"/>
</dbReference>
<proteinExistence type="predicted"/>
<dbReference type="InterPro" id="IPR009057">
    <property type="entry name" value="Homeodomain-like_sf"/>
</dbReference>
<comment type="caution">
    <text evidence="5">The sequence shown here is derived from an EMBL/GenBank/DDBJ whole genome shotgun (WGS) entry which is preliminary data.</text>
</comment>
<dbReference type="Gene3D" id="1.10.10.60">
    <property type="entry name" value="Homeodomain-like"/>
    <property type="match status" value="2"/>
</dbReference>
<dbReference type="Proteomes" id="UP000198717">
    <property type="component" value="Unassembled WGS sequence"/>
</dbReference>
<dbReference type="InterPro" id="IPR020449">
    <property type="entry name" value="Tscrpt_reg_AraC-type_HTH"/>
</dbReference>
<evidence type="ECO:0000259" key="4">
    <source>
        <dbReference type="PROSITE" id="PS01124"/>
    </source>
</evidence>
<keyword evidence="3" id="KW-0804">Transcription</keyword>
<dbReference type="SMART" id="SM00342">
    <property type="entry name" value="HTH_ARAC"/>
    <property type="match status" value="1"/>
</dbReference>
<dbReference type="SUPFAM" id="SSF46689">
    <property type="entry name" value="Homeodomain-like"/>
    <property type="match status" value="2"/>
</dbReference>
<feature type="domain" description="HTH araC/xylS-type" evidence="4">
    <location>
        <begin position="188"/>
        <end position="286"/>
    </location>
</feature>
<dbReference type="InterPro" id="IPR050204">
    <property type="entry name" value="AraC_XylS_family_regulators"/>
</dbReference>
<evidence type="ECO:0000256" key="3">
    <source>
        <dbReference type="ARBA" id="ARBA00023163"/>
    </source>
</evidence>
<keyword evidence="6" id="KW-1185">Reference proteome</keyword>
<reference evidence="5 6" key="1">
    <citation type="submission" date="2016-10" db="EMBL/GenBank/DDBJ databases">
        <authorList>
            <person name="Varghese N."/>
            <person name="Submissions S."/>
        </authorList>
    </citation>
    <scope>NUCLEOTIDE SEQUENCE [LARGE SCALE GENOMIC DNA]</scope>
    <source>
        <strain evidence="5 6">DSM 2260</strain>
    </source>
</reference>
<dbReference type="PRINTS" id="PR00032">
    <property type="entry name" value="HTHARAC"/>
</dbReference>
<dbReference type="PANTHER" id="PTHR46796">
    <property type="entry name" value="HTH-TYPE TRANSCRIPTIONAL ACTIVATOR RHAS-RELATED"/>
    <property type="match status" value="1"/>
</dbReference>
<organism evidence="5 6">
    <name type="scientific">Myxococcus virescens</name>
    <dbReference type="NCBI Taxonomy" id="83456"/>
    <lineage>
        <taxon>Bacteria</taxon>
        <taxon>Pseudomonadati</taxon>
        <taxon>Myxococcota</taxon>
        <taxon>Myxococcia</taxon>
        <taxon>Myxococcales</taxon>
        <taxon>Cystobacterineae</taxon>
        <taxon>Myxococcaceae</taxon>
        <taxon>Myxococcus</taxon>
    </lineage>
</organism>
<gene>
    <name evidence="5" type="ORF">SAMN04488504_1159</name>
</gene>
<evidence type="ECO:0000256" key="2">
    <source>
        <dbReference type="ARBA" id="ARBA00023125"/>
    </source>
</evidence>
<dbReference type="InterPro" id="IPR018060">
    <property type="entry name" value="HTH_AraC"/>
</dbReference>
<evidence type="ECO:0000313" key="5">
    <source>
        <dbReference type="EMBL" id="SDE93130.1"/>
    </source>
</evidence>
<evidence type="ECO:0000313" key="6">
    <source>
        <dbReference type="Proteomes" id="UP000198717"/>
    </source>
</evidence>
<dbReference type="PROSITE" id="PS01124">
    <property type="entry name" value="HTH_ARAC_FAMILY_2"/>
    <property type="match status" value="1"/>
</dbReference>
<evidence type="ECO:0000256" key="1">
    <source>
        <dbReference type="ARBA" id="ARBA00023015"/>
    </source>
</evidence>
<keyword evidence="1" id="KW-0805">Transcription regulation</keyword>
<protein>
    <submittedName>
        <fullName evidence="5">Transcriptional regulator, AraC family</fullName>
    </submittedName>
</protein>
<dbReference type="PROSITE" id="PS00041">
    <property type="entry name" value="HTH_ARAC_FAMILY_1"/>
    <property type="match status" value="1"/>
</dbReference>
<sequence length="291" mass="31161">MRRNFGNVAVLPERAPGYHALSEGESFDISDCVCRAGARSPIFGGEHAQVCISVVLSGVFHVRSPEGAAVVGPGALVLGNRSAPYEFRHVDDGGDRSLVIECSDALLDDALRSLGRSHRGTRPFARVCAPASLTSVNAVLLARQALESGQVEDLREAALAVVDAGVTLGSNPTETRVEVSDLQARRVARVLRYLESRFMEDCSLDTLADVAGLTSFHFLRMFRAVTGQTPRQLVIATRLGVAASALRGSRARITDVALEAGFGDLSHFTTSFTRAFGLSPRAYRARALKHA</sequence>
<dbReference type="InterPro" id="IPR018062">
    <property type="entry name" value="HTH_AraC-typ_CS"/>
</dbReference>
<dbReference type="EMBL" id="FNAJ01000015">
    <property type="protein sequence ID" value="SDE93130.1"/>
    <property type="molecule type" value="Genomic_DNA"/>
</dbReference>
<keyword evidence="2" id="KW-0238">DNA-binding</keyword>
<accession>A0ABY0N3X6</accession>